<keyword evidence="6" id="KW-0560">Oxidoreductase</keyword>
<evidence type="ECO:0000256" key="1">
    <source>
        <dbReference type="ARBA" id="ARBA00005272"/>
    </source>
</evidence>
<evidence type="ECO:0000256" key="6">
    <source>
        <dbReference type="ARBA" id="ARBA00023002"/>
    </source>
</evidence>
<evidence type="ECO:0000256" key="2">
    <source>
        <dbReference type="ARBA" id="ARBA00012637"/>
    </source>
</evidence>
<dbReference type="Pfam" id="PF22366">
    <property type="entry name" value="NDH2_C"/>
    <property type="match status" value="1"/>
</dbReference>
<accession>A0ABP7YHW8</accession>
<comment type="catalytic activity">
    <reaction evidence="8">
        <text>a quinone + NADH + H(+) = a quinol + NAD(+)</text>
        <dbReference type="Rhea" id="RHEA:46160"/>
        <dbReference type="ChEBI" id="CHEBI:15378"/>
        <dbReference type="ChEBI" id="CHEBI:24646"/>
        <dbReference type="ChEBI" id="CHEBI:57540"/>
        <dbReference type="ChEBI" id="CHEBI:57945"/>
        <dbReference type="ChEBI" id="CHEBI:132124"/>
        <dbReference type="EC" id="1.6.5.9"/>
    </reaction>
</comment>
<reference evidence="13" key="1">
    <citation type="journal article" date="2019" name="Int. J. Syst. Evol. Microbiol.">
        <title>The Global Catalogue of Microorganisms (GCM) 10K type strain sequencing project: providing services to taxonomists for standard genome sequencing and annotation.</title>
        <authorList>
            <consortium name="The Broad Institute Genomics Platform"/>
            <consortium name="The Broad Institute Genome Sequencing Center for Infectious Disease"/>
            <person name="Wu L."/>
            <person name="Ma J."/>
        </authorList>
    </citation>
    <scope>NUCLEOTIDE SEQUENCE [LARGE SCALE GENOMIC DNA]</scope>
    <source>
        <strain evidence="13">JCM 16704</strain>
    </source>
</reference>
<dbReference type="EMBL" id="BAAAZI010000006">
    <property type="protein sequence ID" value="GAA4136453.1"/>
    <property type="molecule type" value="Genomic_DNA"/>
</dbReference>
<dbReference type="Pfam" id="PF07992">
    <property type="entry name" value="Pyr_redox_2"/>
    <property type="match status" value="1"/>
</dbReference>
<feature type="domain" description="FAD/NAD(P)-binding" evidence="10">
    <location>
        <begin position="12"/>
        <end position="330"/>
    </location>
</feature>
<dbReference type="Proteomes" id="UP001500101">
    <property type="component" value="Unassembled WGS sequence"/>
</dbReference>
<comment type="similarity">
    <text evidence="1">Belongs to the NADH dehydrogenase family.</text>
</comment>
<name>A0ABP7YHW8_9SPHI</name>
<keyword evidence="3" id="KW-0285">Flavoprotein</keyword>
<protein>
    <recommendedName>
        <fullName evidence="2">NADH:ubiquinone reductase (non-electrogenic)</fullName>
        <ecNumber evidence="2">1.6.5.9</ecNumber>
    </recommendedName>
</protein>
<organism evidence="12 13">
    <name type="scientific">Sphingobacterium kyonggiense</name>
    <dbReference type="NCBI Taxonomy" id="714075"/>
    <lineage>
        <taxon>Bacteria</taxon>
        <taxon>Pseudomonadati</taxon>
        <taxon>Bacteroidota</taxon>
        <taxon>Sphingobacteriia</taxon>
        <taxon>Sphingobacteriales</taxon>
        <taxon>Sphingobacteriaceae</taxon>
        <taxon>Sphingobacterium</taxon>
    </lineage>
</organism>
<evidence type="ECO:0000256" key="5">
    <source>
        <dbReference type="ARBA" id="ARBA00022946"/>
    </source>
</evidence>
<keyword evidence="13" id="KW-1185">Reference proteome</keyword>
<evidence type="ECO:0000313" key="12">
    <source>
        <dbReference type="EMBL" id="GAA4136453.1"/>
    </source>
</evidence>
<dbReference type="InterPro" id="IPR023753">
    <property type="entry name" value="FAD/NAD-binding_dom"/>
</dbReference>
<dbReference type="PANTHER" id="PTHR43706:SF47">
    <property type="entry name" value="EXTERNAL NADH-UBIQUINONE OXIDOREDUCTASE 1, MITOCHONDRIAL-RELATED"/>
    <property type="match status" value="1"/>
</dbReference>
<dbReference type="InterPro" id="IPR036188">
    <property type="entry name" value="FAD/NAD-bd_sf"/>
</dbReference>
<dbReference type="PRINTS" id="PR00368">
    <property type="entry name" value="FADPNR"/>
</dbReference>
<dbReference type="PRINTS" id="PR00411">
    <property type="entry name" value="PNDRDTASEI"/>
</dbReference>
<evidence type="ECO:0000259" key="11">
    <source>
        <dbReference type="Pfam" id="PF22366"/>
    </source>
</evidence>
<keyword evidence="9" id="KW-0472">Membrane</keyword>
<evidence type="ECO:0000256" key="7">
    <source>
        <dbReference type="ARBA" id="ARBA00023027"/>
    </source>
</evidence>
<dbReference type="Gene3D" id="3.50.50.100">
    <property type="match status" value="1"/>
</dbReference>
<comment type="caution">
    <text evidence="12">The sequence shown here is derived from an EMBL/GenBank/DDBJ whole genome shotgun (WGS) entry which is preliminary data.</text>
</comment>
<dbReference type="SUPFAM" id="SSF51905">
    <property type="entry name" value="FAD/NAD(P)-binding domain"/>
    <property type="match status" value="2"/>
</dbReference>
<keyword evidence="7" id="KW-0520">NAD</keyword>
<keyword evidence="5" id="KW-0809">Transit peptide</keyword>
<evidence type="ECO:0000313" key="13">
    <source>
        <dbReference type="Proteomes" id="UP001500101"/>
    </source>
</evidence>
<evidence type="ECO:0000259" key="10">
    <source>
        <dbReference type="Pfam" id="PF07992"/>
    </source>
</evidence>
<dbReference type="InterPro" id="IPR045024">
    <property type="entry name" value="NDH-2"/>
</dbReference>
<feature type="transmembrane region" description="Helical" evidence="9">
    <location>
        <begin position="377"/>
        <end position="394"/>
    </location>
</feature>
<sequence>MLLNRSERNFPRVIVIGAGFGGVELARRLKNKEVEVLLIDRNNYHTFQPLMYQVATGTLASDSISFPLRKMFKNQDNFRFRLAEVLRIDAEQKIVHTSVADYDYDYLVVATGATSNFFGNKEVEKYSLPMKNIVEALNIRSYMIQNLEEAVLRKNSEDRQRYLNFVVVGGGPTGVELSGAIAEYQQHMLKKDYPELSTYDMKVYLVEGTGKILGALSEKSSRDAERYLNELGVKVTLNTVVTGYDGNTVTLSSGEQIPSKTLLWGAGVMGQMPEGIDPAIIERGNRIRIDQQCRVEGLKDVYAIGDVSAMISEENPRGLPGVAPVAQQQGKYVAQHIMNILNNQETVDFKYFDKGSMATVGRNRAVVDMGSFHMKGFLAWATWMFVHLVSIFGFRNRVVTFVNWSIKFLTKNSGIRLIIHKYHRPETIKANEELQNLKTN</sequence>
<keyword evidence="9" id="KW-0812">Transmembrane</keyword>
<gene>
    <name evidence="12" type="ORF">GCM10022216_11580</name>
</gene>
<evidence type="ECO:0000256" key="8">
    <source>
        <dbReference type="ARBA" id="ARBA00047599"/>
    </source>
</evidence>
<dbReference type="EC" id="1.6.5.9" evidence="2"/>
<evidence type="ECO:0000256" key="9">
    <source>
        <dbReference type="SAM" id="Phobius"/>
    </source>
</evidence>
<proteinExistence type="inferred from homology"/>
<keyword evidence="4" id="KW-0274">FAD</keyword>
<dbReference type="InterPro" id="IPR054585">
    <property type="entry name" value="NDH2-like_C"/>
</dbReference>
<dbReference type="RefSeq" id="WP_344673670.1">
    <property type="nucleotide sequence ID" value="NZ_BAAAZI010000006.1"/>
</dbReference>
<dbReference type="PANTHER" id="PTHR43706">
    <property type="entry name" value="NADH DEHYDROGENASE"/>
    <property type="match status" value="1"/>
</dbReference>
<evidence type="ECO:0000256" key="3">
    <source>
        <dbReference type="ARBA" id="ARBA00022630"/>
    </source>
</evidence>
<evidence type="ECO:0000256" key="4">
    <source>
        <dbReference type="ARBA" id="ARBA00022827"/>
    </source>
</evidence>
<feature type="domain" description="External alternative NADH-ubiquinone oxidoreductase-like C-terminal" evidence="11">
    <location>
        <begin position="354"/>
        <end position="409"/>
    </location>
</feature>
<keyword evidence="9" id="KW-1133">Transmembrane helix</keyword>